<reference evidence="2" key="1">
    <citation type="journal article" date="2023" name="Mol. Phylogenet. Evol.">
        <title>Genome-scale phylogeny and comparative genomics of the fungal order Sordariales.</title>
        <authorList>
            <person name="Hensen N."/>
            <person name="Bonometti L."/>
            <person name="Westerberg I."/>
            <person name="Brannstrom I.O."/>
            <person name="Guillou S."/>
            <person name="Cros-Aarteil S."/>
            <person name="Calhoun S."/>
            <person name="Haridas S."/>
            <person name="Kuo A."/>
            <person name="Mondo S."/>
            <person name="Pangilinan J."/>
            <person name="Riley R."/>
            <person name="LaButti K."/>
            <person name="Andreopoulos B."/>
            <person name="Lipzen A."/>
            <person name="Chen C."/>
            <person name="Yan M."/>
            <person name="Daum C."/>
            <person name="Ng V."/>
            <person name="Clum A."/>
            <person name="Steindorff A."/>
            <person name="Ohm R.A."/>
            <person name="Martin F."/>
            <person name="Silar P."/>
            <person name="Natvig D.O."/>
            <person name="Lalanne C."/>
            <person name="Gautier V."/>
            <person name="Ament-Velasquez S.L."/>
            <person name="Kruys A."/>
            <person name="Hutchinson M.I."/>
            <person name="Powell A.J."/>
            <person name="Barry K."/>
            <person name="Miller A.N."/>
            <person name="Grigoriev I.V."/>
            <person name="Debuchy R."/>
            <person name="Gladieux P."/>
            <person name="Hiltunen Thoren M."/>
            <person name="Johannesson H."/>
        </authorList>
    </citation>
    <scope>NUCLEOTIDE SEQUENCE</scope>
    <source>
        <strain evidence="2">CBS 232.78</strain>
    </source>
</reference>
<sequence>MRGRQAMDFHSPFRLLDIQLSLTSFHYSLGTIHWGLFTGATSRTIGVEFLSQGNPYQSQGSLGFLFAISTIGFGLGLSISTVRSCIRARDAAVLSKMCVSWLLGGKTMTGLLKKHYHPRAVIGFSSSHAPQATYSSRFLFSY</sequence>
<proteinExistence type="predicted"/>
<feature type="transmembrane region" description="Helical" evidence="1">
    <location>
        <begin position="60"/>
        <end position="79"/>
    </location>
</feature>
<evidence type="ECO:0000313" key="3">
    <source>
        <dbReference type="Proteomes" id="UP001285441"/>
    </source>
</evidence>
<keyword evidence="1" id="KW-0812">Transmembrane</keyword>
<evidence type="ECO:0000256" key="1">
    <source>
        <dbReference type="SAM" id="Phobius"/>
    </source>
</evidence>
<dbReference type="Proteomes" id="UP001285441">
    <property type="component" value="Unassembled WGS sequence"/>
</dbReference>
<organism evidence="2 3">
    <name type="scientific">Podospora didyma</name>
    <dbReference type="NCBI Taxonomy" id="330526"/>
    <lineage>
        <taxon>Eukaryota</taxon>
        <taxon>Fungi</taxon>
        <taxon>Dikarya</taxon>
        <taxon>Ascomycota</taxon>
        <taxon>Pezizomycotina</taxon>
        <taxon>Sordariomycetes</taxon>
        <taxon>Sordariomycetidae</taxon>
        <taxon>Sordariales</taxon>
        <taxon>Podosporaceae</taxon>
        <taxon>Podospora</taxon>
    </lineage>
</organism>
<protein>
    <submittedName>
        <fullName evidence="2">Uncharacterized protein</fullName>
    </submittedName>
</protein>
<name>A0AAE0NZV6_9PEZI</name>
<keyword evidence="1" id="KW-1133">Transmembrane helix</keyword>
<keyword evidence="3" id="KW-1185">Reference proteome</keyword>
<evidence type="ECO:0000313" key="2">
    <source>
        <dbReference type="EMBL" id="KAK3390779.1"/>
    </source>
</evidence>
<gene>
    <name evidence="2" type="ORF">B0H63DRAFT_122922</name>
</gene>
<keyword evidence="1" id="KW-0472">Membrane</keyword>
<dbReference type="AlphaFoldDB" id="A0AAE0NZV6"/>
<feature type="transmembrane region" description="Helical" evidence="1">
    <location>
        <begin position="20"/>
        <end position="40"/>
    </location>
</feature>
<dbReference type="EMBL" id="JAULSW010000002">
    <property type="protein sequence ID" value="KAK3390779.1"/>
    <property type="molecule type" value="Genomic_DNA"/>
</dbReference>
<comment type="caution">
    <text evidence="2">The sequence shown here is derived from an EMBL/GenBank/DDBJ whole genome shotgun (WGS) entry which is preliminary data.</text>
</comment>
<reference evidence="2" key="2">
    <citation type="submission" date="2023-06" db="EMBL/GenBank/DDBJ databases">
        <authorList>
            <consortium name="Lawrence Berkeley National Laboratory"/>
            <person name="Haridas S."/>
            <person name="Hensen N."/>
            <person name="Bonometti L."/>
            <person name="Westerberg I."/>
            <person name="Brannstrom I.O."/>
            <person name="Guillou S."/>
            <person name="Cros-Aarteil S."/>
            <person name="Calhoun S."/>
            <person name="Kuo A."/>
            <person name="Mondo S."/>
            <person name="Pangilinan J."/>
            <person name="Riley R."/>
            <person name="LaButti K."/>
            <person name="Andreopoulos B."/>
            <person name="Lipzen A."/>
            <person name="Chen C."/>
            <person name="Yanf M."/>
            <person name="Daum C."/>
            <person name="Ng V."/>
            <person name="Clum A."/>
            <person name="Steindorff A."/>
            <person name="Ohm R."/>
            <person name="Martin F."/>
            <person name="Silar P."/>
            <person name="Natvig D."/>
            <person name="Lalanne C."/>
            <person name="Gautier V."/>
            <person name="Ament-velasquez S.L."/>
            <person name="Kruys A."/>
            <person name="Hutchinson M.I."/>
            <person name="Powell A.J."/>
            <person name="Barry K."/>
            <person name="Miller A.N."/>
            <person name="Grigoriev I.V."/>
            <person name="Debuchy R."/>
            <person name="Gladieux P."/>
            <person name="Thoren M.H."/>
            <person name="Johannesson H."/>
        </authorList>
    </citation>
    <scope>NUCLEOTIDE SEQUENCE</scope>
    <source>
        <strain evidence="2">CBS 232.78</strain>
    </source>
</reference>
<accession>A0AAE0NZV6</accession>